<sequence>MTTKTNQRMSVSTMTKVAMLSVLAFILMMIELPLPIFPGFLKIDLSDVPALIAGFALGPVAGVAVEAIKNILHLLRTSTGGVGELANFLIGAAIVLPSALMYQRKRTRTSAMIGLAIGTIAMAAMGAFANLYVLIPFYTNFMPIDAIVAMGSAVNGSIDSITTLVLYGIVPFNLLKGLVVSLFTMLLYKHISPIISKRSA</sequence>
<feature type="transmembrane region" description="Helical" evidence="9">
    <location>
        <begin position="85"/>
        <end position="102"/>
    </location>
</feature>
<proteinExistence type="inferred from homology"/>
<feature type="transmembrane region" description="Helical" evidence="9">
    <location>
        <begin position="164"/>
        <end position="188"/>
    </location>
</feature>
<evidence type="ECO:0000256" key="4">
    <source>
        <dbReference type="ARBA" id="ARBA00022475"/>
    </source>
</evidence>
<dbReference type="InterPro" id="IPR024529">
    <property type="entry name" value="ECF_trnsprt_substrate-spec"/>
</dbReference>
<evidence type="ECO:0000256" key="6">
    <source>
        <dbReference type="ARBA" id="ARBA00022989"/>
    </source>
</evidence>
<comment type="subcellular location">
    <subcellularLocation>
        <location evidence="1">Cell membrane</location>
        <topology evidence="1">Multi-pass membrane protein</topology>
    </subcellularLocation>
</comment>
<gene>
    <name evidence="10" type="ORF">KHM83_02900</name>
</gene>
<evidence type="ECO:0000256" key="5">
    <source>
        <dbReference type="ARBA" id="ARBA00022692"/>
    </source>
</evidence>
<dbReference type="Proteomes" id="UP000746471">
    <property type="component" value="Unassembled WGS sequence"/>
</dbReference>
<keyword evidence="5 9" id="KW-0812">Transmembrane</keyword>
<name>A0ABS5PMJ5_9FIRM</name>
<evidence type="ECO:0000256" key="1">
    <source>
        <dbReference type="ARBA" id="ARBA00004651"/>
    </source>
</evidence>
<evidence type="ECO:0000256" key="2">
    <source>
        <dbReference type="ARBA" id="ARBA00005540"/>
    </source>
</evidence>
<evidence type="ECO:0000313" key="10">
    <source>
        <dbReference type="EMBL" id="MBS7525619.1"/>
    </source>
</evidence>
<dbReference type="PANTHER" id="PTHR38438">
    <property type="entry name" value="RIBOFLAVIN TRANSPORTER RIBU"/>
    <property type="match status" value="1"/>
</dbReference>
<dbReference type="RefSeq" id="WP_213235402.1">
    <property type="nucleotide sequence ID" value="NZ_JAHBCL010000003.1"/>
</dbReference>
<evidence type="ECO:0000256" key="3">
    <source>
        <dbReference type="ARBA" id="ARBA00022448"/>
    </source>
</evidence>
<keyword evidence="6 9" id="KW-1133">Transmembrane helix</keyword>
<evidence type="ECO:0000256" key="7">
    <source>
        <dbReference type="ARBA" id="ARBA00023136"/>
    </source>
</evidence>
<organism evidence="10 11">
    <name type="scientific">Fusibacter paucivorans</name>
    <dbReference type="NCBI Taxonomy" id="76009"/>
    <lineage>
        <taxon>Bacteria</taxon>
        <taxon>Bacillati</taxon>
        <taxon>Bacillota</taxon>
        <taxon>Clostridia</taxon>
        <taxon>Eubacteriales</taxon>
        <taxon>Eubacteriales Family XII. Incertae Sedis</taxon>
        <taxon>Fusibacter</taxon>
    </lineage>
</organism>
<dbReference type="Gene3D" id="1.10.1760.20">
    <property type="match status" value="1"/>
</dbReference>
<feature type="transmembrane region" description="Helical" evidence="9">
    <location>
        <begin position="20"/>
        <end position="41"/>
    </location>
</feature>
<dbReference type="InterPro" id="IPR025720">
    <property type="entry name" value="RibU"/>
</dbReference>
<evidence type="ECO:0000313" key="11">
    <source>
        <dbReference type="Proteomes" id="UP000746471"/>
    </source>
</evidence>
<protein>
    <recommendedName>
        <fullName evidence="8">Riboflavin transporter</fullName>
    </recommendedName>
</protein>
<accession>A0ABS5PMJ5</accession>
<reference evidence="10 11" key="1">
    <citation type="submission" date="2021-05" db="EMBL/GenBank/DDBJ databases">
        <title>Fusibacter ferrireducens sp. nov., an anaerobic, sulfur- and Fe-reducing bacterium isolated from the mangrove sediment.</title>
        <authorList>
            <person name="Qiu D."/>
        </authorList>
    </citation>
    <scope>NUCLEOTIDE SEQUENCE [LARGE SCALE GENOMIC DNA]</scope>
    <source>
        <strain evidence="10 11">DSM 12116</strain>
    </source>
</reference>
<dbReference type="Pfam" id="PF12822">
    <property type="entry name" value="ECF_trnsprt"/>
    <property type="match status" value="1"/>
</dbReference>
<comment type="similarity">
    <text evidence="2 8">Belongs to the prokaryotic riboflavin transporter (P-RFT) (TC 2.A.87) family.</text>
</comment>
<keyword evidence="3 8" id="KW-0813">Transport</keyword>
<keyword evidence="11" id="KW-1185">Reference proteome</keyword>
<evidence type="ECO:0000256" key="8">
    <source>
        <dbReference type="PIRNR" id="PIRNR037778"/>
    </source>
</evidence>
<keyword evidence="7 8" id="KW-0472">Membrane</keyword>
<dbReference type="PANTHER" id="PTHR38438:SF1">
    <property type="entry name" value="RIBOFLAVIN TRANSPORTER RIBU"/>
    <property type="match status" value="1"/>
</dbReference>
<dbReference type="EMBL" id="JAHBCL010000003">
    <property type="protein sequence ID" value="MBS7525619.1"/>
    <property type="molecule type" value="Genomic_DNA"/>
</dbReference>
<evidence type="ECO:0000256" key="9">
    <source>
        <dbReference type="SAM" id="Phobius"/>
    </source>
</evidence>
<feature type="transmembrane region" description="Helical" evidence="9">
    <location>
        <begin position="114"/>
        <end position="135"/>
    </location>
</feature>
<keyword evidence="4 8" id="KW-1003">Cell membrane</keyword>
<dbReference type="PIRSF" id="PIRSF037778">
    <property type="entry name" value="UCP037778_transp_RibU"/>
    <property type="match status" value="1"/>
</dbReference>
<comment type="function">
    <text evidence="8">Probably a riboflavin-binding protein that interacts with the energy-coupling factor (ECF) ABC-transporter complex.</text>
</comment>
<feature type="transmembrane region" description="Helical" evidence="9">
    <location>
        <begin position="48"/>
        <end position="65"/>
    </location>
</feature>
<comment type="caution">
    <text evidence="10">The sequence shown here is derived from an EMBL/GenBank/DDBJ whole genome shotgun (WGS) entry which is preliminary data.</text>
</comment>